<reference evidence="1" key="2">
    <citation type="journal article" date="2006" name="PLoS Pathog.">
        <title>New perspectives on host-parasite interplay by comparative transcriptomic and proteomic analyses of Schistosoma japonicum.</title>
        <authorList>
            <person name="Liu F."/>
            <person name="Lu J."/>
            <person name="Hu W."/>
            <person name="Wang S.Y."/>
            <person name="Cui S.J."/>
            <person name="Chi M."/>
            <person name="Yan Q."/>
            <person name="Wang X.R."/>
            <person name="Song H.D."/>
            <person name="Xu X.N."/>
            <person name="Wang J.J."/>
            <person name="Zhang X.L."/>
            <person name="Zhang X."/>
            <person name="Wang Z.Q."/>
            <person name="Xue C.L."/>
            <person name="Brindley P.J."/>
            <person name="McManus D.P."/>
            <person name="Yang P.Y."/>
            <person name="Feng Z."/>
            <person name="Chen Z."/>
            <person name="Han Z.G."/>
        </authorList>
    </citation>
    <scope>NUCLEOTIDE SEQUENCE</scope>
</reference>
<reference evidence="1" key="1">
    <citation type="submission" date="2005-03" db="EMBL/GenBank/DDBJ databases">
        <authorList>
            <person name="Han Z."/>
        </authorList>
    </citation>
    <scope>NUCLEOTIDE SEQUENCE</scope>
</reference>
<proteinExistence type="evidence at transcript level"/>
<name>Q5C1F9_SCHJA</name>
<dbReference type="EMBL" id="AY810627">
    <property type="protein sequence ID" value="AAX26516.1"/>
    <property type="molecule type" value="mRNA"/>
</dbReference>
<sequence length="24" mass="2888">MHRFLRELRIIPKRPHPFSLVSSA</sequence>
<dbReference type="AlphaFoldDB" id="Q5C1F9"/>
<organism evidence="1">
    <name type="scientific">Schistosoma japonicum</name>
    <name type="common">Blood fluke</name>
    <dbReference type="NCBI Taxonomy" id="6182"/>
    <lineage>
        <taxon>Eukaryota</taxon>
        <taxon>Metazoa</taxon>
        <taxon>Spiralia</taxon>
        <taxon>Lophotrochozoa</taxon>
        <taxon>Platyhelminthes</taxon>
        <taxon>Trematoda</taxon>
        <taxon>Digenea</taxon>
        <taxon>Strigeidida</taxon>
        <taxon>Schistosomatoidea</taxon>
        <taxon>Schistosomatidae</taxon>
        <taxon>Schistosoma</taxon>
    </lineage>
</organism>
<protein>
    <submittedName>
        <fullName evidence="1">Uncharacterized protein</fullName>
    </submittedName>
</protein>
<evidence type="ECO:0000313" key="1">
    <source>
        <dbReference type="EMBL" id="AAX26516.1"/>
    </source>
</evidence>
<accession>Q5C1F9</accession>